<gene>
    <name evidence="1" type="ORF">EST38_g8564</name>
</gene>
<evidence type="ECO:0000313" key="2">
    <source>
        <dbReference type="Proteomes" id="UP000290288"/>
    </source>
</evidence>
<proteinExistence type="predicted"/>
<dbReference type="EMBL" id="SDEE01000352">
    <property type="protein sequence ID" value="RXW17288.1"/>
    <property type="molecule type" value="Genomic_DNA"/>
</dbReference>
<dbReference type="OrthoDB" id="62853at2759"/>
<keyword evidence="2" id="KW-1185">Reference proteome</keyword>
<dbReference type="AlphaFoldDB" id="A0A4V1Q343"/>
<name>A0A4V1Q343_9AGAR</name>
<evidence type="ECO:0000313" key="1">
    <source>
        <dbReference type="EMBL" id="RXW17288.1"/>
    </source>
</evidence>
<comment type="caution">
    <text evidence="1">The sequence shown here is derived from an EMBL/GenBank/DDBJ whole genome shotgun (WGS) entry which is preliminary data.</text>
</comment>
<sequence length="108" mass="12675">MENLDLGKYQDVAILGRRNIPYLLRCVGQMPYELIPGDDVFKFRSRAKKLLDKWKPSILRDSLASPYIWRYGRGASTSRMFCHRSIDETANEENAEKIWKYLIGQYTP</sequence>
<dbReference type="Proteomes" id="UP000290288">
    <property type="component" value="Unassembled WGS sequence"/>
</dbReference>
<accession>A0A4V1Q343</accession>
<reference evidence="1 2" key="1">
    <citation type="submission" date="2019-01" db="EMBL/GenBank/DDBJ databases">
        <title>Draft genome sequence of Psathyrella aberdarensis IHI B618.</title>
        <authorList>
            <person name="Buettner E."/>
            <person name="Kellner H."/>
        </authorList>
    </citation>
    <scope>NUCLEOTIDE SEQUENCE [LARGE SCALE GENOMIC DNA]</scope>
    <source>
        <strain evidence="1 2">IHI B618</strain>
    </source>
</reference>
<organism evidence="1 2">
    <name type="scientific">Candolleomyces aberdarensis</name>
    <dbReference type="NCBI Taxonomy" id="2316362"/>
    <lineage>
        <taxon>Eukaryota</taxon>
        <taxon>Fungi</taxon>
        <taxon>Dikarya</taxon>
        <taxon>Basidiomycota</taxon>
        <taxon>Agaricomycotina</taxon>
        <taxon>Agaricomycetes</taxon>
        <taxon>Agaricomycetidae</taxon>
        <taxon>Agaricales</taxon>
        <taxon>Agaricineae</taxon>
        <taxon>Psathyrellaceae</taxon>
        <taxon>Candolleomyces</taxon>
    </lineage>
</organism>
<protein>
    <submittedName>
        <fullName evidence="1">Uncharacterized protein</fullName>
    </submittedName>
</protein>